<evidence type="ECO:0000259" key="1">
    <source>
        <dbReference type="PROSITE" id="PS50042"/>
    </source>
</evidence>
<evidence type="ECO:0000313" key="3">
    <source>
        <dbReference type="Proteomes" id="UP000309215"/>
    </source>
</evidence>
<dbReference type="RefSeq" id="WP_136931919.1">
    <property type="nucleotide sequence ID" value="NZ_SSMQ01000030.1"/>
</dbReference>
<dbReference type="CDD" id="cd00038">
    <property type="entry name" value="CAP_ED"/>
    <property type="match status" value="1"/>
</dbReference>
<dbReference type="AlphaFoldDB" id="A0A4V5PMG7"/>
<dbReference type="InterPro" id="IPR014710">
    <property type="entry name" value="RmlC-like_jellyroll"/>
</dbReference>
<comment type="caution">
    <text evidence="2">The sequence shown here is derived from an EMBL/GenBank/DDBJ whole genome shotgun (WGS) entry which is preliminary data.</text>
</comment>
<gene>
    <name evidence="2" type="ORF">E8A74_26765</name>
</gene>
<organism evidence="2 3">
    <name type="scientific">Polyangium fumosum</name>
    <dbReference type="NCBI Taxonomy" id="889272"/>
    <lineage>
        <taxon>Bacteria</taxon>
        <taxon>Pseudomonadati</taxon>
        <taxon>Myxococcota</taxon>
        <taxon>Polyangia</taxon>
        <taxon>Polyangiales</taxon>
        <taxon>Polyangiaceae</taxon>
        <taxon>Polyangium</taxon>
    </lineage>
</organism>
<dbReference type="PROSITE" id="PS50042">
    <property type="entry name" value="CNMP_BINDING_3"/>
    <property type="match status" value="1"/>
</dbReference>
<dbReference type="Gene3D" id="2.60.120.10">
    <property type="entry name" value="Jelly Rolls"/>
    <property type="match status" value="1"/>
</dbReference>
<dbReference type="InterPro" id="IPR000595">
    <property type="entry name" value="cNMP-bd_dom"/>
</dbReference>
<dbReference type="SMART" id="SM00100">
    <property type="entry name" value="cNMP"/>
    <property type="match status" value="1"/>
</dbReference>
<dbReference type="SUPFAM" id="SSF51206">
    <property type="entry name" value="cAMP-binding domain-like"/>
    <property type="match status" value="1"/>
</dbReference>
<feature type="domain" description="Cyclic nucleotide-binding" evidence="1">
    <location>
        <begin position="15"/>
        <end position="84"/>
    </location>
</feature>
<proteinExistence type="predicted"/>
<evidence type="ECO:0000313" key="2">
    <source>
        <dbReference type="EMBL" id="TKD03333.1"/>
    </source>
</evidence>
<protein>
    <submittedName>
        <fullName evidence="2">Cyclic nucleotide-binding domain-containing protein</fullName>
    </submittedName>
</protein>
<dbReference type="OrthoDB" id="5506583at2"/>
<dbReference type="Pfam" id="PF00027">
    <property type="entry name" value="cNMP_binding"/>
    <property type="match status" value="1"/>
</dbReference>
<keyword evidence="3" id="KW-1185">Reference proteome</keyword>
<dbReference type="EMBL" id="SSMQ01000030">
    <property type="protein sequence ID" value="TKD03333.1"/>
    <property type="molecule type" value="Genomic_DNA"/>
</dbReference>
<reference evidence="2 3" key="1">
    <citation type="submission" date="2019-04" db="EMBL/GenBank/DDBJ databases">
        <authorList>
            <person name="Li Y."/>
            <person name="Wang J."/>
        </authorList>
    </citation>
    <scope>NUCLEOTIDE SEQUENCE [LARGE SCALE GENOMIC DNA]</scope>
    <source>
        <strain evidence="2 3">DSM 14668</strain>
    </source>
</reference>
<dbReference type="InterPro" id="IPR018490">
    <property type="entry name" value="cNMP-bd_dom_sf"/>
</dbReference>
<dbReference type="Proteomes" id="UP000309215">
    <property type="component" value="Unassembled WGS sequence"/>
</dbReference>
<name>A0A4V5PMG7_9BACT</name>
<sequence>MEQESLARSIAQHPLVAGMSDEHVDFLSGCVRNARLDEGQFLFREGQRADELYLIRSGKLALEIHDGARGTIVAETVGGGDALGWSTLFPPYRWELDARGVHFAHLFAIDGACLRAKLEADHDFGYAFTRRLLNEVHSRLQRARLQALDVYRARP</sequence>
<accession>A0A4V5PMG7</accession>